<dbReference type="Proteomes" id="UP001055439">
    <property type="component" value="Chromosome 6"/>
</dbReference>
<sequence length="77" mass="8547">METMKMEATLLECVPATKMVTPGEIELLISVFCWCLCKCMEADNGLKLHFQAQGSITIAVEQRGMRQRGVVGQPLTM</sequence>
<protein>
    <submittedName>
        <fullName evidence="1">Uncharacterized protein</fullName>
    </submittedName>
</protein>
<keyword evidence="2" id="KW-1185">Reference proteome</keyword>
<evidence type="ECO:0000313" key="1">
    <source>
        <dbReference type="EMBL" id="URE11563.1"/>
    </source>
</evidence>
<organism evidence="1 2">
    <name type="scientific">Musa troglodytarum</name>
    <name type="common">fe'i banana</name>
    <dbReference type="NCBI Taxonomy" id="320322"/>
    <lineage>
        <taxon>Eukaryota</taxon>
        <taxon>Viridiplantae</taxon>
        <taxon>Streptophyta</taxon>
        <taxon>Embryophyta</taxon>
        <taxon>Tracheophyta</taxon>
        <taxon>Spermatophyta</taxon>
        <taxon>Magnoliopsida</taxon>
        <taxon>Liliopsida</taxon>
        <taxon>Zingiberales</taxon>
        <taxon>Musaceae</taxon>
        <taxon>Musa</taxon>
    </lineage>
</organism>
<dbReference type="AlphaFoldDB" id="A0A9E7GEA8"/>
<gene>
    <name evidence="1" type="ORF">MUK42_33456</name>
</gene>
<evidence type="ECO:0000313" key="2">
    <source>
        <dbReference type="Proteomes" id="UP001055439"/>
    </source>
</evidence>
<dbReference type="EMBL" id="CP097508">
    <property type="protein sequence ID" value="URE11563.1"/>
    <property type="molecule type" value="Genomic_DNA"/>
</dbReference>
<reference evidence="1" key="1">
    <citation type="submission" date="2022-05" db="EMBL/GenBank/DDBJ databases">
        <title>The Musa troglodytarum L. genome provides insights into the mechanism of non-climacteric behaviour and enrichment of carotenoids.</title>
        <authorList>
            <person name="Wang J."/>
        </authorList>
    </citation>
    <scope>NUCLEOTIDE SEQUENCE</scope>
    <source>
        <tissue evidence="1">Leaf</tissue>
    </source>
</reference>
<accession>A0A9E7GEA8</accession>
<proteinExistence type="predicted"/>
<name>A0A9E7GEA8_9LILI</name>